<comment type="similarity">
    <text evidence="1">Belongs to the peptidase C1 family.</text>
</comment>
<feature type="signal peptide" evidence="7">
    <location>
        <begin position="1"/>
        <end position="35"/>
    </location>
</feature>
<dbReference type="AlphaFoldDB" id="A0AAP0DZM5"/>
<evidence type="ECO:0000256" key="3">
    <source>
        <dbReference type="ARBA" id="ARBA00022729"/>
    </source>
</evidence>
<dbReference type="InterPro" id="IPR000169">
    <property type="entry name" value="Pept_cys_AS"/>
</dbReference>
<dbReference type="Pfam" id="PF08246">
    <property type="entry name" value="Inhibitor_I29"/>
    <property type="match status" value="1"/>
</dbReference>
<dbReference type="SUPFAM" id="SSF54001">
    <property type="entry name" value="Cysteine proteinases"/>
    <property type="match status" value="1"/>
</dbReference>
<dbReference type="SMART" id="SM00645">
    <property type="entry name" value="Pept_C1"/>
    <property type="match status" value="1"/>
</dbReference>
<dbReference type="PANTHER" id="PTHR12411">
    <property type="entry name" value="CYSTEINE PROTEASE FAMILY C1-RELATED"/>
    <property type="match status" value="1"/>
</dbReference>
<evidence type="ECO:0000256" key="6">
    <source>
        <dbReference type="ARBA" id="ARBA00023157"/>
    </source>
</evidence>
<organism evidence="10 11">
    <name type="scientific">Stephania cephalantha</name>
    <dbReference type="NCBI Taxonomy" id="152367"/>
    <lineage>
        <taxon>Eukaryota</taxon>
        <taxon>Viridiplantae</taxon>
        <taxon>Streptophyta</taxon>
        <taxon>Embryophyta</taxon>
        <taxon>Tracheophyta</taxon>
        <taxon>Spermatophyta</taxon>
        <taxon>Magnoliopsida</taxon>
        <taxon>Ranunculales</taxon>
        <taxon>Menispermaceae</taxon>
        <taxon>Menispermoideae</taxon>
        <taxon>Cissampelideae</taxon>
        <taxon>Stephania</taxon>
    </lineage>
</organism>
<dbReference type="PROSITE" id="PS00139">
    <property type="entry name" value="THIOL_PROTEASE_CYS"/>
    <property type="match status" value="1"/>
</dbReference>
<protein>
    <submittedName>
        <fullName evidence="10">Uncharacterized protein</fullName>
    </submittedName>
</protein>
<feature type="domain" description="Cathepsin propeptide inhibitor" evidence="9">
    <location>
        <begin position="48"/>
        <end position="105"/>
    </location>
</feature>
<dbReference type="Proteomes" id="UP001419268">
    <property type="component" value="Unassembled WGS sequence"/>
</dbReference>
<dbReference type="CDD" id="cd02248">
    <property type="entry name" value="Peptidase_C1A"/>
    <property type="match status" value="1"/>
</dbReference>
<keyword evidence="2" id="KW-0645">Protease</keyword>
<evidence type="ECO:0000256" key="1">
    <source>
        <dbReference type="ARBA" id="ARBA00008455"/>
    </source>
</evidence>
<keyword evidence="4" id="KW-0378">Hydrolase</keyword>
<dbReference type="PROSITE" id="PS00640">
    <property type="entry name" value="THIOL_PROTEASE_ASN"/>
    <property type="match status" value="1"/>
</dbReference>
<dbReference type="PROSITE" id="PS00639">
    <property type="entry name" value="THIOL_PROTEASE_HIS"/>
    <property type="match status" value="1"/>
</dbReference>
<name>A0AAP0DZM5_9MAGN</name>
<keyword evidence="5" id="KW-0788">Thiol protease</keyword>
<evidence type="ECO:0000256" key="7">
    <source>
        <dbReference type="SAM" id="SignalP"/>
    </source>
</evidence>
<keyword evidence="11" id="KW-1185">Reference proteome</keyword>
<feature type="chain" id="PRO_5042872668" evidence="7">
    <location>
        <begin position="36"/>
        <end position="351"/>
    </location>
</feature>
<dbReference type="Gene3D" id="3.90.70.10">
    <property type="entry name" value="Cysteine proteinases"/>
    <property type="match status" value="1"/>
</dbReference>
<comment type="caution">
    <text evidence="10">The sequence shown here is derived from an EMBL/GenBank/DDBJ whole genome shotgun (WGS) entry which is preliminary data.</text>
</comment>
<sequence length="351" mass="38325">MQIIMASLTSQLRQCTIFAALFILLVVSTTSQVGASSDLQDVAMAERHEKWMARHGRVYKDSDEKERRFHIFKANVKFVEASNNVKGRSYKLSANQFADLTNEEFVATHTGYKRDSSELRRSTTPFRYENVTDLPSSMDWRQKGAVTPIKNQGDCGSCWAFSAVAATEGITQIKTGKLISLSEQELVDCDTGKYAQGCDGGLMKEAFEFIKTQGLASNANYTYKAEDSICKTNAESHPAAKIKGYETVPPNEKALLKAVANQPISVGIDADGSAFQFYSGGVFKTSDCGTDLGHGVTAVGYGSTSDGTKYWIVKNSWGTSWGEKGYIRMERDVGSAEGTCGIVKDASYPIA</sequence>
<evidence type="ECO:0000313" key="10">
    <source>
        <dbReference type="EMBL" id="KAK9083974.1"/>
    </source>
</evidence>
<dbReference type="FunFam" id="3.90.70.10:FF:000023">
    <property type="entry name" value="Senescence-specific cysteine protease SAG39"/>
    <property type="match status" value="1"/>
</dbReference>
<accession>A0AAP0DZM5</accession>
<dbReference type="EMBL" id="JBBNAG010000013">
    <property type="protein sequence ID" value="KAK9083974.1"/>
    <property type="molecule type" value="Genomic_DNA"/>
</dbReference>
<dbReference type="InterPro" id="IPR025661">
    <property type="entry name" value="Pept_asp_AS"/>
</dbReference>
<dbReference type="InterPro" id="IPR025660">
    <property type="entry name" value="Pept_his_AS"/>
</dbReference>
<dbReference type="InterPro" id="IPR039417">
    <property type="entry name" value="Peptidase_C1A_papain-like"/>
</dbReference>
<feature type="domain" description="Peptidase C1A papain C-terminal" evidence="8">
    <location>
        <begin position="134"/>
        <end position="350"/>
    </location>
</feature>
<evidence type="ECO:0000256" key="5">
    <source>
        <dbReference type="ARBA" id="ARBA00022807"/>
    </source>
</evidence>
<evidence type="ECO:0000313" key="11">
    <source>
        <dbReference type="Proteomes" id="UP001419268"/>
    </source>
</evidence>
<dbReference type="GO" id="GO:0006508">
    <property type="term" value="P:proteolysis"/>
    <property type="evidence" value="ECO:0007669"/>
    <property type="project" value="UniProtKB-KW"/>
</dbReference>
<proteinExistence type="inferred from homology"/>
<dbReference type="InterPro" id="IPR038765">
    <property type="entry name" value="Papain-like_cys_pep_sf"/>
</dbReference>
<evidence type="ECO:0000256" key="2">
    <source>
        <dbReference type="ARBA" id="ARBA00022670"/>
    </source>
</evidence>
<dbReference type="InterPro" id="IPR000668">
    <property type="entry name" value="Peptidase_C1A_C"/>
</dbReference>
<dbReference type="PRINTS" id="PR00705">
    <property type="entry name" value="PAPAIN"/>
</dbReference>
<dbReference type="InterPro" id="IPR013128">
    <property type="entry name" value="Peptidase_C1A"/>
</dbReference>
<evidence type="ECO:0000259" key="8">
    <source>
        <dbReference type="SMART" id="SM00645"/>
    </source>
</evidence>
<dbReference type="Pfam" id="PF00112">
    <property type="entry name" value="Peptidase_C1"/>
    <property type="match status" value="1"/>
</dbReference>
<keyword evidence="6" id="KW-1015">Disulfide bond</keyword>
<dbReference type="InterPro" id="IPR013201">
    <property type="entry name" value="Prot_inhib_I29"/>
</dbReference>
<evidence type="ECO:0000259" key="9">
    <source>
        <dbReference type="SMART" id="SM00848"/>
    </source>
</evidence>
<reference evidence="10 11" key="1">
    <citation type="submission" date="2024-01" db="EMBL/GenBank/DDBJ databases">
        <title>Genome assemblies of Stephania.</title>
        <authorList>
            <person name="Yang L."/>
        </authorList>
    </citation>
    <scope>NUCLEOTIDE SEQUENCE [LARGE SCALE GENOMIC DNA]</scope>
    <source>
        <strain evidence="10">JXDWG</strain>
        <tissue evidence="10">Leaf</tissue>
    </source>
</reference>
<gene>
    <name evidence="10" type="ORF">Scep_030445</name>
</gene>
<keyword evidence="3 7" id="KW-0732">Signal</keyword>
<dbReference type="GO" id="GO:0008234">
    <property type="term" value="F:cysteine-type peptidase activity"/>
    <property type="evidence" value="ECO:0007669"/>
    <property type="project" value="UniProtKB-KW"/>
</dbReference>
<evidence type="ECO:0000256" key="4">
    <source>
        <dbReference type="ARBA" id="ARBA00022801"/>
    </source>
</evidence>
<dbReference type="SMART" id="SM00848">
    <property type="entry name" value="Inhibitor_I29"/>
    <property type="match status" value="1"/>
</dbReference>